<dbReference type="GO" id="GO:0046982">
    <property type="term" value="F:protein heterodimerization activity"/>
    <property type="evidence" value="ECO:0007669"/>
    <property type="project" value="InterPro"/>
</dbReference>
<dbReference type="PANTHER" id="PTHR46172">
    <property type="entry name" value="DNA POLYMERASE EPSILON SUBUNIT 3"/>
    <property type="match status" value="1"/>
</dbReference>
<evidence type="ECO:0000256" key="6">
    <source>
        <dbReference type="SAM" id="MobiDB-lite"/>
    </source>
</evidence>
<protein>
    <recommendedName>
        <fullName evidence="4">DNA polymerase epsilon subunit D</fullName>
    </recommendedName>
    <alternativeName>
        <fullName evidence="5">DNA polymerase II subunit D</fullName>
    </alternativeName>
</protein>
<evidence type="ECO:0000256" key="1">
    <source>
        <dbReference type="ARBA" id="ARBA00004123"/>
    </source>
</evidence>
<dbReference type="GeneID" id="54487490"/>
<dbReference type="RefSeq" id="XP_033604274.1">
    <property type="nucleotide sequence ID" value="XM_033746436.1"/>
</dbReference>
<proteinExistence type="predicted"/>
<name>A0A6A6WGB8_9PEZI</name>
<evidence type="ECO:0000313" key="8">
    <source>
        <dbReference type="EMBL" id="KAF2761823.1"/>
    </source>
</evidence>
<dbReference type="GO" id="GO:0008623">
    <property type="term" value="C:CHRAC"/>
    <property type="evidence" value="ECO:0007669"/>
    <property type="project" value="TreeGrafter"/>
</dbReference>
<feature type="compositionally biased region" description="Acidic residues" evidence="6">
    <location>
        <begin position="191"/>
        <end position="230"/>
    </location>
</feature>
<keyword evidence="3" id="KW-0539">Nucleus</keyword>
<dbReference type="GO" id="GO:0006974">
    <property type="term" value="P:DNA damage response"/>
    <property type="evidence" value="ECO:0007669"/>
    <property type="project" value="TreeGrafter"/>
</dbReference>
<evidence type="ECO:0000256" key="2">
    <source>
        <dbReference type="ARBA" id="ARBA00022705"/>
    </source>
</evidence>
<dbReference type="InterPro" id="IPR009072">
    <property type="entry name" value="Histone-fold"/>
</dbReference>
<dbReference type="GO" id="GO:0031490">
    <property type="term" value="F:chromatin DNA binding"/>
    <property type="evidence" value="ECO:0007669"/>
    <property type="project" value="TreeGrafter"/>
</dbReference>
<dbReference type="PANTHER" id="PTHR46172:SF1">
    <property type="entry name" value="DNA POLYMERASE EPSILON SUBUNIT 3"/>
    <property type="match status" value="1"/>
</dbReference>
<evidence type="ECO:0000256" key="5">
    <source>
        <dbReference type="ARBA" id="ARBA00042096"/>
    </source>
</evidence>
<organism evidence="8 9">
    <name type="scientific">Pseudovirgaria hyperparasitica</name>
    <dbReference type="NCBI Taxonomy" id="470096"/>
    <lineage>
        <taxon>Eukaryota</taxon>
        <taxon>Fungi</taxon>
        <taxon>Dikarya</taxon>
        <taxon>Ascomycota</taxon>
        <taxon>Pezizomycotina</taxon>
        <taxon>Dothideomycetes</taxon>
        <taxon>Dothideomycetes incertae sedis</taxon>
        <taxon>Acrospermales</taxon>
        <taxon>Acrospermaceae</taxon>
        <taxon>Pseudovirgaria</taxon>
    </lineage>
</organism>
<dbReference type="SUPFAM" id="SSF47113">
    <property type="entry name" value="Histone-fold"/>
    <property type="match status" value="1"/>
</dbReference>
<keyword evidence="2" id="KW-0235">DNA replication</keyword>
<sequence length="258" mass="28694">MPPRKSNASTVPDEGNSSMVDGISIDDLGLPKSMVQRLARGALPPNTVVQKDAILAIQKSATVFISYLASHANELTMRSNKKTIQPQDVLNALHAIEFERFAARLDEEHTKFATIQTEKRNSYRRKVKEEKIAAAQRFADENITAQQAPSSPAEESFVTAEGSVKGLRSPARRKDGDSPPAHKKARREDGAEPETDAEMEDEVDDQDDEEDDEEDEEEEEDEPDDDEEDHGDGADQLVEDPLEDNEERDEDSEGEDSD</sequence>
<dbReference type="EMBL" id="ML996566">
    <property type="protein sequence ID" value="KAF2761823.1"/>
    <property type="molecule type" value="Genomic_DNA"/>
</dbReference>
<reference evidence="8" key="1">
    <citation type="journal article" date="2020" name="Stud. Mycol.">
        <title>101 Dothideomycetes genomes: a test case for predicting lifestyles and emergence of pathogens.</title>
        <authorList>
            <person name="Haridas S."/>
            <person name="Albert R."/>
            <person name="Binder M."/>
            <person name="Bloem J."/>
            <person name="Labutti K."/>
            <person name="Salamov A."/>
            <person name="Andreopoulos B."/>
            <person name="Baker S."/>
            <person name="Barry K."/>
            <person name="Bills G."/>
            <person name="Bluhm B."/>
            <person name="Cannon C."/>
            <person name="Castanera R."/>
            <person name="Culley D."/>
            <person name="Daum C."/>
            <person name="Ezra D."/>
            <person name="Gonzalez J."/>
            <person name="Henrissat B."/>
            <person name="Kuo A."/>
            <person name="Liang C."/>
            <person name="Lipzen A."/>
            <person name="Lutzoni F."/>
            <person name="Magnuson J."/>
            <person name="Mondo S."/>
            <person name="Nolan M."/>
            <person name="Ohm R."/>
            <person name="Pangilinan J."/>
            <person name="Park H.-J."/>
            <person name="Ramirez L."/>
            <person name="Alfaro M."/>
            <person name="Sun H."/>
            <person name="Tritt A."/>
            <person name="Yoshinaga Y."/>
            <person name="Zwiers L.-H."/>
            <person name="Turgeon B."/>
            <person name="Goodwin S."/>
            <person name="Spatafora J."/>
            <person name="Crous P."/>
            <person name="Grigoriev I."/>
        </authorList>
    </citation>
    <scope>NUCLEOTIDE SEQUENCE</scope>
    <source>
        <strain evidence="8">CBS 121739</strain>
    </source>
</reference>
<dbReference type="Proteomes" id="UP000799437">
    <property type="component" value="Unassembled WGS sequence"/>
</dbReference>
<evidence type="ECO:0000256" key="3">
    <source>
        <dbReference type="ARBA" id="ARBA00023242"/>
    </source>
</evidence>
<dbReference type="AlphaFoldDB" id="A0A6A6WGB8"/>
<dbReference type="OrthoDB" id="1707486at2759"/>
<evidence type="ECO:0000259" key="7">
    <source>
        <dbReference type="Pfam" id="PF00808"/>
    </source>
</evidence>
<accession>A0A6A6WGB8</accession>
<dbReference type="InterPro" id="IPR003958">
    <property type="entry name" value="CBFA_NFYB_domain"/>
</dbReference>
<comment type="subcellular location">
    <subcellularLocation>
        <location evidence="1">Nucleus</location>
    </subcellularLocation>
</comment>
<dbReference type="CDD" id="cd22928">
    <property type="entry name" value="HFD_POLE3_DPB4"/>
    <property type="match status" value="1"/>
</dbReference>
<evidence type="ECO:0000313" key="9">
    <source>
        <dbReference type="Proteomes" id="UP000799437"/>
    </source>
</evidence>
<dbReference type="GO" id="GO:0008622">
    <property type="term" value="C:epsilon DNA polymerase complex"/>
    <property type="evidence" value="ECO:0007669"/>
    <property type="project" value="TreeGrafter"/>
</dbReference>
<dbReference type="GO" id="GO:0006272">
    <property type="term" value="P:leading strand elongation"/>
    <property type="evidence" value="ECO:0007669"/>
    <property type="project" value="TreeGrafter"/>
</dbReference>
<evidence type="ECO:0000256" key="4">
    <source>
        <dbReference type="ARBA" id="ARBA00039775"/>
    </source>
</evidence>
<feature type="domain" description="Transcription factor CBF/NF-Y/archaeal histone" evidence="7">
    <location>
        <begin position="29"/>
        <end position="93"/>
    </location>
</feature>
<feature type="region of interest" description="Disordered" evidence="6">
    <location>
        <begin position="138"/>
        <end position="258"/>
    </location>
</feature>
<keyword evidence="9" id="KW-1185">Reference proteome</keyword>
<dbReference type="Pfam" id="PF00808">
    <property type="entry name" value="CBFD_NFYB_HMF"/>
    <property type="match status" value="1"/>
</dbReference>
<feature type="compositionally biased region" description="Acidic residues" evidence="6">
    <location>
        <begin position="237"/>
        <end position="258"/>
    </location>
</feature>
<gene>
    <name evidence="8" type="ORF">EJ05DRAFT_496715</name>
</gene>
<dbReference type="GO" id="GO:0031507">
    <property type="term" value="P:heterochromatin formation"/>
    <property type="evidence" value="ECO:0007669"/>
    <property type="project" value="TreeGrafter"/>
</dbReference>
<dbReference type="Gene3D" id="1.10.20.10">
    <property type="entry name" value="Histone, subunit A"/>
    <property type="match status" value="1"/>
</dbReference>
<dbReference type="InterPro" id="IPR051377">
    <property type="entry name" value="DNA_Pol-Epsilon_Subunit"/>
</dbReference>